<proteinExistence type="predicted"/>
<name>A0ACD5FS40_9CAUD</name>
<evidence type="ECO:0000313" key="2">
    <source>
        <dbReference type="Proteomes" id="UP001365931"/>
    </source>
</evidence>
<evidence type="ECO:0000313" key="1">
    <source>
        <dbReference type="EMBL" id="XKX17668.1"/>
    </source>
</evidence>
<gene>
    <name evidence="1" type="ORF">MVUOKPPV_CDS0271</name>
</gene>
<dbReference type="EMBL" id="PQ360875">
    <property type="protein sequence ID" value="XKX17668.1"/>
    <property type="molecule type" value="Genomic_DNA"/>
</dbReference>
<protein>
    <submittedName>
        <fullName evidence="1">Uncharacterized protein</fullName>
    </submittedName>
</protein>
<reference evidence="1" key="1">
    <citation type="submission" date="2024-09" db="EMBL/GenBank/DDBJ databases">
        <title>The complete genome of Klebsiella pneumoniae phage phi1_175008.</title>
        <authorList>
            <person name="Li J."/>
            <person name="Feng Y."/>
            <person name="Zong Z."/>
        </authorList>
    </citation>
    <scope>NUCLEOTIDE SEQUENCE</scope>
</reference>
<dbReference type="Proteomes" id="UP001365931">
    <property type="component" value="Segment"/>
</dbReference>
<sequence length="39" mass="4229">MCGAPIASPCVVNNSPSRSSRQYLDANIFLNFSLAFSLH</sequence>
<accession>A0ACD5FS40</accession>
<organism evidence="1 2">
    <name type="scientific">Klebsiella phage phi1_175008</name>
    <dbReference type="NCBI Taxonomy" id="3127744"/>
    <lineage>
        <taxon>Viruses</taxon>
        <taxon>Duplodnaviria</taxon>
        <taxon>Heunggongvirae</taxon>
        <taxon>Uroviricota</taxon>
        <taxon>Caudoviricetes</taxon>
        <taxon>Stephanstirmvirinae</taxon>
    </lineage>
</organism>